<comment type="caution">
    <text evidence="2">The sequence shown here is derived from an EMBL/GenBank/DDBJ whole genome shotgun (WGS) entry which is preliminary data.</text>
</comment>
<dbReference type="AlphaFoldDB" id="A0A444JE54"/>
<evidence type="ECO:0008006" key="4">
    <source>
        <dbReference type="Google" id="ProtNLM"/>
    </source>
</evidence>
<dbReference type="InterPro" id="IPR005232">
    <property type="entry name" value="LarE"/>
</dbReference>
<name>A0A444JE54_9BACT</name>
<dbReference type="PIRSF" id="PIRSF006661">
    <property type="entry name" value="PP-lp_UCP006661"/>
    <property type="match status" value="1"/>
</dbReference>
<dbReference type="GO" id="GO:0016783">
    <property type="term" value="F:sulfurtransferase activity"/>
    <property type="evidence" value="ECO:0007669"/>
    <property type="project" value="InterPro"/>
</dbReference>
<accession>A0A444JE54</accession>
<dbReference type="SUPFAM" id="SSF52402">
    <property type="entry name" value="Adenine nucleotide alpha hydrolases-like"/>
    <property type="match status" value="1"/>
</dbReference>
<evidence type="ECO:0000313" key="3">
    <source>
        <dbReference type="Proteomes" id="UP000288892"/>
    </source>
</evidence>
<keyword evidence="3" id="KW-1185">Reference proteome</keyword>
<protein>
    <recommendedName>
        <fullName evidence="4">NAD/GMP synthase domain-containing protein</fullName>
    </recommendedName>
</protein>
<feature type="active site" description="Nucleophile and sulfur donor" evidence="1">
    <location>
        <position position="188"/>
    </location>
</feature>
<organism evidence="2 3">
    <name type="scientific">Candidatus Electrothrix marina</name>
    <dbReference type="NCBI Taxonomy" id="1859130"/>
    <lineage>
        <taxon>Bacteria</taxon>
        <taxon>Pseudomonadati</taxon>
        <taxon>Thermodesulfobacteriota</taxon>
        <taxon>Desulfobulbia</taxon>
        <taxon>Desulfobulbales</taxon>
        <taxon>Desulfobulbaceae</taxon>
        <taxon>Candidatus Electrothrix</taxon>
    </lineage>
</organism>
<gene>
    <name evidence="2" type="ORF">VU01_11493</name>
</gene>
<dbReference type="Proteomes" id="UP000288892">
    <property type="component" value="Unassembled WGS sequence"/>
</dbReference>
<evidence type="ECO:0000256" key="1">
    <source>
        <dbReference type="PIRSR" id="PIRSR006661-1"/>
    </source>
</evidence>
<dbReference type="Gene3D" id="3.40.50.620">
    <property type="entry name" value="HUPs"/>
    <property type="match status" value="1"/>
</dbReference>
<dbReference type="PANTHER" id="PTHR43169:SF2">
    <property type="entry name" value="NAD_GMP SYNTHASE DOMAIN-CONTAINING PROTEIN"/>
    <property type="match status" value="1"/>
</dbReference>
<evidence type="ECO:0000313" key="2">
    <source>
        <dbReference type="EMBL" id="RWX51372.1"/>
    </source>
</evidence>
<dbReference type="NCBIfam" id="TIGR00268">
    <property type="entry name" value="ATP-dependent sacrificial sulfur transferase LarE"/>
    <property type="match status" value="1"/>
</dbReference>
<proteinExistence type="predicted"/>
<dbReference type="InterPro" id="IPR052188">
    <property type="entry name" value="Ni-pincer_cofactor_biosynth"/>
</dbReference>
<dbReference type="EMBL" id="MTKS01000149">
    <property type="protein sequence ID" value="RWX51372.1"/>
    <property type="molecule type" value="Genomic_DNA"/>
</dbReference>
<dbReference type="InterPro" id="IPR014729">
    <property type="entry name" value="Rossmann-like_a/b/a_fold"/>
</dbReference>
<sequence length="274" mass="30681">MNSKVEQLRRLLSGFDRVGIAFSGGVDSSFLLRSALDVLGPDRVLVLHARSCLQKKQEQENARTWAERHGYPAAVIQQRIIEINPLAWHNFVANPKNRCYLCKKHLYSLFLEHPEHLYQKGIPRTTTLLDGTNADDLRQGEAGRPGLRALAELGICTPLANCDLSKKEIRILSRNLGLDTADHPSSSCLATRIPHGMPITAERLIKVAALEQVLEENGFAGCRVRLDANAEQTVFVQLQKTHLEQLFSGSTRKHIVTLLKKKGVHKIYLDLEGR</sequence>
<dbReference type="PANTHER" id="PTHR43169">
    <property type="entry name" value="EXSB FAMILY PROTEIN"/>
    <property type="match status" value="1"/>
</dbReference>
<reference evidence="2 3" key="1">
    <citation type="submission" date="2017-01" db="EMBL/GenBank/DDBJ databases">
        <title>The cable genome- insights into the physiology and evolution of filamentous bacteria capable of sulfide oxidation via long distance electron transfer.</title>
        <authorList>
            <person name="Schreiber L."/>
            <person name="Bjerg J.T."/>
            <person name="Boggild A."/>
            <person name="Van De Vossenberg J."/>
            <person name="Meysman F."/>
            <person name="Nielsen L.P."/>
            <person name="Schramm A."/>
            <person name="Kjeldsen K.U."/>
        </authorList>
    </citation>
    <scope>NUCLEOTIDE SEQUENCE [LARGE SCALE GENOMIC DNA]</scope>
    <source>
        <strain evidence="2">A5</strain>
    </source>
</reference>